<evidence type="ECO:0000259" key="4">
    <source>
        <dbReference type="Pfam" id="PF22666"/>
    </source>
</evidence>
<keyword evidence="6" id="KW-1185">Reference proteome</keyword>
<evidence type="ECO:0000256" key="1">
    <source>
        <dbReference type="ARBA" id="ARBA00022729"/>
    </source>
</evidence>
<dbReference type="PANTHER" id="PTHR43817:SF1">
    <property type="entry name" value="HYDROLASE, FAMILY 43, PUTATIVE (AFU_ORTHOLOGUE AFUA_3G01660)-RELATED"/>
    <property type="match status" value="1"/>
</dbReference>
<dbReference type="AlphaFoldDB" id="A0A2S7WJ07"/>
<evidence type="ECO:0000313" key="5">
    <source>
        <dbReference type="EMBL" id="PQJ77587.1"/>
    </source>
</evidence>
<evidence type="ECO:0000256" key="2">
    <source>
        <dbReference type="ARBA" id="ARBA00022801"/>
    </source>
</evidence>
<dbReference type="GO" id="GO:0005975">
    <property type="term" value="P:carbohydrate metabolic process"/>
    <property type="evidence" value="ECO:0007669"/>
    <property type="project" value="InterPro"/>
</dbReference>
<gene>
    <name evidence="5" type="ORF">BTO16_11925</name>
</gene>
<dbReference type="Gene3D" id="2.60.120.260">
    <property type="entry name" value="Galactose-binding domain-like"/>
    <property type="match status" value="2"/>
</dbReference>
<evidence type="ECO:0000259" key="3">
    <source>
        <dbReference type="Pfam" id="PF00754"/>
    </source>
</evidence>
<feature type="domain" description="Beta-mannosidase-like galactose-binding" evidence="4">
    <location>
        <begin position="920"/>
        <end position="995"/>
    </location>
</feature>
<dbReference type="Pfam" id="PF00754">
    <property type="entry name" value="F5_F8_type_C"/>
    <property type="match status" value="1"/>
</dbReference>
<dbReference type="SUPFAM" id="SSF49785">
    <property type="entry name" value="Galactose-binding domain-like"/>
    <property type="match status" value="2"/>
</dbReference>
<dbReference type="GO" id="GO:0004553">
    <property type="term" value="F:hydrolase activity, hydrolyzing O-glycosyl compounds"/>
    <property type="evidence" value="ECO:0007669"/>
    <property type="project" value="InterPro"/>
</dbReference>
<evidence type="ECO:0008006" key="7">
    <source>
        <dbReference type="Google" id="ProtNLM"/>
    </source>
</evidence>
<proteinExistence type="predicted"/>
<feature type="domain" description="F5/8 type C" evidence="3">
    <location>
        <begin position="146"/>
        <end position="243"/>
    </location>
</feature>
<keyword evidence="1" id="KW-0732">Signal</keyword>
<keyword evidence="2" id="KW-0378">Hydrolase</keyword>
<comment type="caution">
    <text evidence="5">The sequence shown here is derived from an EMBL/GenBank/DDBJ whole genome shotgun (WGS) entry which is preliminary data.</text>
</comment>
<dbReference type="Pfam" id="PF17132">
    <property type="entry name" value="Glyco_hydro_106"/>
    <property type="match status" value="1"/>
</dbReference>
<dbReference type="PANTHER" id="PTHR43817">
    <property type="entry name" value="GLYCOSYL HYDROLASE"/>
    <property type="match status" value="1"/>
</dbReference>
<dbReference type="NCBIfam" id="NF045579">
    <property type="entry name" value="rhamnoside_JR"/>
    <property type="match status" value="1"/>
</dbReference>
<dbReference type="InterPro" id="IPR008979">
    <property type="entry name" value="Galactose-bd-like_sf"/>
</dbReference>
<accession>A0A2S7WJ07</accession>
<reference evidence="5 6" key="1">
    <citation type="submission" date="2016-12" db="EMBL/GenBank/DDBJ databases">
        <title>Trade-off between light-utilization and light-protection in marine flavobacteria.</title>
        <authorList>
            <person name="Kumagai Y."/>
            <person name="Yoshizawa S."/>
            <person name="Kogure K."/>
            <person name="Iwasaki W."/>
        </authorList>
    </citation>
    <scope>NUCLEOTIDE SEQUENCE [LARGE SCALE GENOMIC DNA]</scope>
    <source>
        <strain evidence="5 6">ATCC 43844</strain>
    </source>
</reference>
<dbReference type="EMBL" id="MSCM01000002">
    <property type="protein sequence ID" value="PQJ77587.1"/>
    <property type="molecule type" value="Genomic_DNA"/>
</dbReference>
<dbReference type="InterPro" id="IPR054593">
    <property type="entry name" value="Beta-mannosidase-like_N2"/>
</dbReference>
<protein>
    <recommendedName>
        <fullName evidence="7">Glycoside hydrolase</fullName>
    </recommendedName>
</protein>
<name>A0A2S7WJ07_9FLAO</name>
<evidence type="ECO:0000313" key="6">
    <source>
        <dbReference type="Proteomes" id="UP000239068"/>
    </source>
</evidence>
<sequence length="1068" mass="121620">MHALSGNMSKEGLTKDLEAIEKVGLGGVLLFNVSEHTPAGKIAYNSPEHHEMLKHAATECDRLGLTFGFHNCDGWSSSGGPWITPENSMKMLVYSDTILKGGQVNVKLKQPFTRKDFYKDVAVLAYPTLPSEKVDFNNKPKITSSDPNFNSGLVVDKNSKTEATIEGKNSWVQFDYGKSYTIQSFFMEVKDRWASAELLTSNDGINYTKVKDLFKHKTVHQRVDFFDHFEPITARYFRINLHSVSVIREINLMATFTVGNLLARTGLLRIDDNELSNIGNPKKEMIIDPKTIINLSAKMDAKGNLKTTLPKGDYTIIRFGYTTNGQENAPSSVSGRGLECDKFSKKAIKTHYDNFITKAVQNLKGNNSLQYIEIDSFERGLQNWTDELDTVFKQKDGYDLVQFLPLFTGRFVESAKASDAVLSDFRKLTCDLVTENYYGYFSELCHKDGLKTYFEPYGDGMINELDVAEKADINMGEFWPDRKVKMMGAAISGSRIYGKNIVSAESFTSIPKTNWKGHPGMVKVEGDSAWVQGINQFMLHRFAHQANTQVKPGMTLDKWGFHFDRTNTWWYNAGEAWFKYMQRGSYMLRQGLPVSDVLIFIGEGSPNAPFYRDDFEPNIPNETNFDNVNADVLINGITIKKGQIVLPSGTSYKVLVLKNCEKLSLKSLEKIHKIALAGIPVVGVKTIEPAGYLVSEKLKETFKKLVLEIKNQPKTYADFNWKKIFKENNIATDLDFVDRDDLLYTHRKDENTDIYFFYNRDKKAAVFECDFNIDGKIPELWNPIDGSTKKLGQFIHKKGQTKAWIHLEGEEAVFVVFRESSRGIHTVSLENQPNNIQTEYILNSKNQLQLMVKENGIFIANLDSGEKRRIEIKNIEKPIDISKNWNVEFLKENDFEAKIPFKELTDWKDHKNENINYYSGTAVYRKSFSFDDKKSEKTARYILDLGKVSIAAEVILNGKNLGVLWMSPFKLDITKQLQKGENTLEIKVTNQWTNRLIGDERFPATDGFDKEGASMPDWYVNNQPMPKSKRTTFTTANFYYENSSLISAGLLGPVQIKNERLIFIESKK</sequence>
<dbReference type="Pfam" id="PF22666">
    <property type="entry name" value="Glyco_hydro_2_N2"/>
    <property type="match status" value="1"/>
</dbReference>
<organism evidence="5 6">
    <name type="scientific">Polaribacter glomeratus</name>
    <dbReference type="NCBI Taxonomy" id="102"/>
    <lineage>
        <taxon>Bacteria</taxon>
        <taxon>Pseudomonadati</taxon>
        <taxon>Bacteroidota</taxon>
        <taxon>Flavobacteriia</taxon>
        <taxon>Flavobacteriales</taxon>
        <taxon>Flavobacteriaceae</taxon>
    </lineage>
</organism>
<dbReference type="Proteomes" id="UP000239068">
    <property type="component" value="Unassembled WGS sequence"/>
</dbReference>
<dbReference type="InterPro" id="IPR000421">
    <property type="entry name" value="FA58C"/>
</dbReference>